<gene>
    <name evidence="2" type="ORF">DFR30_0630</name>
</gene>
<sequence length="47" mass="5289">MILNLLSPNAQNGNKTPATPVFASSNLRKYPIHDLKHEFDRTLKALL</sequence>
<keyword evidence="3" id="KW-1185">Reference proteome</keyword>
<protein>
    <submittedName>
        <fullName evidence="2">Uncharacterized protein</fullName>
    </submittedName>
</protein>
<dbReference type="AlphaFoldDB" id="A0A4R1HB65"/>
<name>A0A4R1HB65_9GAMM</name>
<dbReference type="Proteomes" id="UP000295707">
    <property type="component" value="Unassembled WGS sequence"/>
</dbReference>
<evidence type="ECO:0000256" key="1">
    <source>
        <dbReference type="SAM" id="MobiDB-lite"/>
    </source>
</evidence>
<proteinExistence type="predicted"/>
<accession>A0A4R1HB65</accession>
<comment type="caution">
    <text evidence="2">The sequence shown here is derived from an EMBL/GenBank/DDBJ whole genome shotgun (WGS) entry which is preliminary data.</text>
</comment>
<feature type="region of interest" description="Disordered" evidence="1">
    <location>
        <begin position="1"/>
        <end position="21"/>
    </location>
</feature>
<evidence type="ECO:0000313" key="2">
    <source>
        <dbReference type="EMBL" id="TCK17400.1"/>
    </source>
</evidence>
<evidence type="ECO:0000313" key="3">
    <source>
        <dbReference type="Proteomes" id="UP000295707"/>
    </source>
</evidence>
<organism evidence="2 3">
    <name type="scientific">Thiogranum longum</name>
    <dbReference type="NCBI Taxonomy" id="1537524"/>
    <lineage>
        <taxon>Bacteria</taxon>
        <taxon>Pseudomonadati</taxon>
        <taxon>Pseudomonadota</taxon>
        <taxon>Gammaproteobacteria</taxon>
        <taxon>Chromatiales</taxon>
        <taxon>Ectothiorhodospiraceae</taxon>
        <taxon>Thiogranum</taxon>
    </lineage>
</organism>
<dbReference type="EMBL" id="SMFX01000001">
    <property type="protein sequence ID" value="TCK17400.1"/>
    <property type="molecule type" value="Genomic_DNA"/>
</dbReference>
<reference evidence="2 3" key="1">
    <citation type="submission" date="2019-03" db="EMBL/GenBank/DDBJ databases">
        <title>Genomic Encyclopedia of Type Strains, Phase IV (KMG-IV): sequencing the most valuable type-strain genomes for metagenomic binning, comparative biology and taxonomic classification.</title>
        <authorList>
            <person name="Goeker M."/>
        </authorList>
    </citation>
    <scope>NUCLEOTIDE SEQUENCE [LARGE SCALE GENOMIC DNA]</scope>
    <source>
        <strain evidence="2 3">DSM 19610</strain>
    </source>
</reference>